<evidence type="ECO:0000313" key="1">
    <source>
        <dbReference type="EMBL" id="VDO43838.1"/>
    </source>
</evidence>
<proteinExistence type="predicted"/>
<dbReference type="AlphaFoldDB" id="A0A0N4WL05"/>
<evidence type="ECO:0000313" key="3">
    <source>
        <dbReference type="WBParaSite" id="HPLM_0001179701-mRNA-1"/>
    </source>
</evidence>
<accession>A0A0N4WL05</accession>
<reference evidence="3" key="1">
    <citation type="submission" date="2017-02" db="UniProtKB">
        <authorList>
            <consortium name="WormBaseParasite"/>
        </authorList>
    </citation>
    <scope>IDENTIFICATION</scope>
</reference>
<organism evidence="3">
    <name type="scientific">Haemonchus placei</name>
    <name type="common">Barber's pole worm</name>
    <dbReference type="NCBI Taxonomy" id="6290"/>
    <lineage>
        <taxon>Eukaryota</taxon>
        <taxon>Metazoa</taxon>
        <taxon>Ecdysozoa</taxon>
        <taxon>Nematoda</taxon>
        <taxon>Chromadorea</taxon>
        <taxon>Rhabditida</taxon>
        <taxon>Rhabditina</taxon>
        <taxon>Rhabditomorpha</taxon>
        <taxon>Strongyloidea</taxon>
        <taxon>Trichostrongylidae</taxon>
        <taxon>Haemonchus</taxon>
    </lineage>
</organism>
<name>A0A0N4WL05_HAEPC</name>
<sequence>MLKMDVLVTAKLLVRNYHEATRTYRNLEPDVYGLLDSFTVRTGSPTKGSLKRPWIESTFARPDICLIIKRTHPEDGIERTELRLVTYQKAGAKADDLKRKAPQQMVLQQAHVLMEAARYLQDRADDAACDEDRGTGGRSRPISRGPSPCTRNLVRYFARRADESDDREWSTITGIAERLLIDVTDCIRKNKPISHGLLCRIKGLNETAKEATLQSQENRKRKKEITPVFIIAESVECWDRNVICPECGESARNLKELVKHCTSSHGGIEEYQVGKLSFDNNDDFNVMDGVPTEFIR</sequence>
<evidence type="ECO:0000313" key="2">
    <source>
        <dbReference type="Proteomes" id="UP000268014"/>
    </source>
</evidence>
<gene>
    <name evidence="1" type="ORF">HPLM_LOCUS11789</name>
</gene>
<keyword evidence="2" id="KW-1185">Reference proteome</keyword>
<protein>
    <submittedName>
        <fullName evidence="3">C2H2-type domain-containing protein</fullName>
    </submittedName>
</protein>
<reference evidence="1 2" key="2">
    <citation type="submission" date="2018-11" db="EMBL/GenBank/DDBJ databases">
        <authorList>
            <consortium name="Pathogen Informatics"/>
        </authorList>
    </citation>
    <scope>NUCLEOTIDE SEQUENCE [LARGE SCALE GENOMIC DNA]</scope>
    <source>
        <strain evidence="1 2">MHpl1</strain>
    </source>
</reference>
<dbReference type="OrthoDB" id="5845837at2759"/>
<dbReference type="EMBL" id="UZAF01017662">
    <property type="protein sequence ID" value="VDO43838.1"/>
    <property type="molecule type" value="Genomic_DNA"/>
</dbReference>
<dbReference type="WBParaSite" id="HPLM_0001179701-mRNA-1">
    <property type="protein sequence ID" value="HPLM_0001179701-mRNA-1"/>
    <property type="gene ID" value="HPLM_0001179701"/>
</dbReference>
<dbReference type="Proteomes" id="UP000268014">
    <property type="component" value="Unassembled WGS sequence"/>
</dbReference>